<dbReference type="PROSITE" id="PS50261">
    <property type="entry name" value="G_PROTEIN_RECEP_F2_4"/>
    <property type="match status" value="1"/>
</dbReference>
<dbReference type="Pfam" id="PF00002">
    <property type="entry name" value="7tm_2"/>
    <property type="match status" value="1"/>
</dbReference>
<evidence type="ECO:0000313" key="14">
    <source>
        <dbReference type="EnsemblMetazoa" id="XP_022663823"/>
    </source>
</evidence>
<dbReference type="PROSITE" id="PS00649">
    <property type="entry name" value="G_PROTEIN_RECEP_F2_1"/>
    <property type="match status" value="1"/>
</dbReference>
<evidence type="ECO:0000256" key="6">
    <source>
        <dbReference type="ARBA" id="ARBA00023040"/>
    </source>
</evidence>
<keyword evidence="4 11" id="KW-0812">Transmembrane</keyword>
<dbReference type="GO" id="GO:0007166">
    <property type="term" value="P:cell surface receptor signaling pathway"/>
    <property type="evidence" value="ECO:0007669"/>
    <property type="project" value="InterPro"/>
</dbReference>
<dbReference type="GO" id="GO:0005886">
    <property type="term" value="C:plasma membrane"/>
    <property type="evidence" value="ECO:0007669"/>
    <property type="project" value="UniProtKB-SubCell"/>
</dbReference>
<keyword evidence="15" id="KW-1185">Reference proteome</keyword>
<dbReference type="RefSeq" id="XP_022663823.1">
    <property type="nucleotide sequence ID" value="XM_022808088.1"/>
</dbReference>
<dbReference type="OMA" id="VDHWNKT"/>
<dbReference type="GeneID" id="111251483"/>
<feature type="transmembrane region" description="Helical" evidence="11">
    <location>
        <begin position="312"/>
        <end position="337"/>
    </location>
</feature>
<keyword evidence="8" id="KW-0675">Receptor</keyword>
<dbReference type="InterPro" id="IPR036445">
    <property type="entry name" value="GPCR_2_extracell_dom_sf"/>
</dbReference>
<dbReference type="AlphaFoldDB" id="A0A7M7KA68"/>
<keyword evidence="7 11" id="KW-0472">Membrane</keyword>
<dbReference type="PRINTS" id="PR00249">
    <property type="entry name" value="GPCRSECRETIN"/>
</dbReference>
<dbReference type="GO" id="GO:0007188">
    <property type="term" value="P:adenylate cyclase-modulating G protein-coupled receptor signaling pathway"/>
    <property type="evidence" value="ECO:0007669"/>
    <property type="project" value="TreeGrafter"/>
</dbReference>
<sequence>MASHEANKDLDEWSNSTVVVVPLPEVQSMSLCLNSTERQSNVNFTPYPIDANGEGNSLTARSCPRDWDGFLCWPQTLPEQIVLQRCPTLRRPDAIGVTVSQVDKVAEFAWRHCGANGTWTSLQSSDSYSWHLYTNFSACNMDPTVALSPNEQELYRLIRVHLPAIKQMSIVGYSTSLALLLGAFTLLASLKRLRCARNKIHLHLFASFIVRAVVLVHKHSSTRHSDLTPQCWMLMCLFHYSLMANYCWILVEGLYLHNLIFNSFYADGSSIAKYVVMGWGLPVSCVIVWAIARNIVGNDTCWTSDAKLIQWLLRGPITLSIVLNFIFFINITRVVFIKMSNSHEPEARRVKYRKWFKSTLVLVPLFGAHHIILMVMSIAAVTPLYELYWLYIDQLFTSFQFLKGPDPVILSNCPAKRHSCPSMSIT</sequence>
<dbReference type="PROSITE" id="PS50227">
    <property type="entry name" value="G_PROTEIN_RECEP_F2_3"/>
    <property type="match status" value="1"/>
</dbReference>
<evidence type="ECO:0000256" key="1">
    <source>
        <dbReference type="ARBA" id="ARBA00004651"/>
    </source>
</evidence>
<feature type="transmembrane region" description="Helical" evidence="11">
    <location>
        <begin position="271"/>
        <end position="292"/>
    </location>
</feature>
<dbReference type="Proteomes" id="UP000594260">
    <property type="component" value="Unplaced"/>
</dbReference>
<keyword evidence="9" id="KW-0325">Glycoprotein</keyword>
<comment type="similarity">
    <text evidence="2">Belongs to the G-protein coupled receptor 2 family.</text>
</comment>
<keyword evidence="6" id="KW-0297">G-protein coupled receptor</keyword>
<evidence type="ECO:0000256" key="10">
    <source>
        <dbReference type="ARBA" id="ARBA00023224"/>
    </source>
</evidence>
<dbReference type="KEGG" id="vde:111251483"/>
<dbReference type="Gene3D" id="4.10.1240.10">
    <property type="entry name" value="GPCR, family 2, extracellular hormone receptor domain"/>
    <property type="match status" value="1"/>
</dbReference>
<dbReference type="InterPro" id="IPR017983">
    <property type="entry name" value="GPCR_2_secretin-like_CS"/>
</dbReference>
<comment type="subcellular location">
    <subcellularLocation>
        <location evidence="1">Cell membrane</location>
        <topology evidence="1">Multi-pass membrane protein</topology>
    </subcellularLocation>
</comment>
<evidence type="ECO:0000256" key="4">
    <source>
        <dbReference type="ARBA" id="ARBA00022692"/>
    </source>
</evidence>
<protein>
    <submittedName>
        <fullName evidence="14">Uncharacterized protein</fullName>
    </submittedName>
</protein>
<feature type="domain" description="G-protein coupled receptors family 2 profile 1" evidence="12">
    <location>
        <begin position="31"/>
        <end position="143"/>
    </location>
</feature>
<feature type="domain" description="G-protein coupled receptors family 2 profile 2" evidence="13">
    <location>
        <begin position="165"/>
        <end position="398"/>
    </location>
</feature>
<accession>A0A7M7KA68</accession>
<dbReference type="InterPro" id="IPR000832">
    <property type="entry name" value="GPCR_2_secretin-like"/>
</dbReference>
<feature type="transmembrane region" description="Helical" evidence="11">
    <location>
        <begin position="232"/>
        <end position="251"/>
    </location>
</feature>
<feature type="transmembrane region" description="Helical" evidence="11">
    <location>
        <begin position="358"/>
        <end position="381"/>
    </location>
</feature>
<name>A0A7M7KA68_VARDE</name>
<evidence type="ECO:0000256" key="2">
    <source>
        <dbReference type="ARBA" id="ARBA00005314"/>
    </source>
</evidence>
<dbReference type="FunCoup" id="A0A7M7KA68">
    <property type="interactions" value="247"/>
</dbReference>
<keyword evidence="5 11" id="KW-1133">Transmembrane helix</keyword>
<evidence type="ECO:0000256" key="7">
    <source>
        <dbReference type="ARBA" id="ARBA00023136"/>
    </source>
</evidence>
<dbReference type="GO" id="GO:0008528">
    <property type="term" value="F:G protein-coupled peptide receptor activity"/>
    <property type="evidence" value="ECO:0007669"/>
    <property type="project" value="TreeGrafter"/>
</dbReference>
<reference evidence="14" key="1">
    <citation type="submission" date="2021-01" db="UniProtKB">
        <authorList>
            <consortium name="EnsemblMetazoa"/>
        </authorList>
    </citation>
    <scope>IDENTIFICATION</scope>
</reference>
<dbReference type="OrthoDB" id="6433780at2759"/>
<dbReference type="EnsemblMetazoa" id="XM_022808088">
    <property type="protein sequence ID" value="XP_022663823"/>
    <property type="gene ID" value="LOC111251483"/>
</dbReference>
<dbReference type="InterPro" id="IPR017981">
    <property type="entry name" value="GPCR_2-like_7TM"/>
</dbReference>
<proteinExistence type="inferred from homology"/>
<dbReference type="GO" id="GO:0017046">
    <property type="term" value="F:peptide hormone binding"/>
    <property type="evidence" value="ECO:0007669"/>
    <property type="project" value="TreeGrafter"/>
</dbReference>
<dbReference type="Gene3D" id="1.20.1070.10">
    <property type="entry name" value="Rhodopsin 7-helix transmembrane proteins"/>
    <property type="match status" value="1"/>
</dbReference>
<evidence type="ECO:0000256" key="8">
    <source>
        <dbReference type="ARBA" id="ARBA00023170"/>
    </source>
</evidence>
<dbReference type="SUPFAM" id="SSF111418">
    <property type="entry name" value="Hormone receptor domain"/>
    <property type="match status" value="1"/>
</dbReference>
<keyword evidence="10" id="KW-0807">Transducer</keyword>
<dbReference type="SMART" id="SM00008">
    <property type="entry name" value="HormR"/>
    <property type="match status" value="1"/>
</dbReference>
<feature type="transmembrane region" description="Helical" evidence="11">
    <location>
        <begin position="170"/>
        <end position="190"/>
    </location>
</feature>
<keyword evidence="3" id="KW-1003">Cell membrane</keyword>
<evidence type="ECO:0000259" key="12">
    <source>
        <dbReference type="PROSITE" id="PS50227"/>
    </source>
</evidence>
<dbReference type="PANTHER" id="PTHR45620">
    <property type="entry name" value="PDF RECEPTOR-LIKE PROTEIN-RELATED"/>
    <property type="match status" value="1"/>
</dbReference>
<dbReference type="Pfam" id="PF02793">
    <property type="entry name" value="HRM"/>
    <property type="match status" value="1"/>
</dbReference>
<dbReference type="PANTHER" id="PTHR45620:SF1">
    <property type="entry name" value="G-PROTEIN COUPLED RECEPTORS FAMILY 2 PROFILE 2 DOMAIN-CONTAINING PROTEIN"/>
    <property type="match status" value="1"/>
</dbReference>
<dbReference type="InParanoid" id="A0A7M7KA68"/>
<evidence type="ECO:0000256" key="11">
    <source>
        <dbReference type="SAM" id="Phobius"/>
    </source>
</evidence>
<dbReference type="InterPro" id="IPR050332">
    <property type="entry name" value="GPCR_2"/>
</dbReference>
<dbReference type="InterPro" id="IPR001879">
    <property type="entry name" value="GPCR_2_extracellular_dom"/>
</dbReference>
<evidence type="ECO:0000259" key="13">
    <source>
        <dbReference type="PROSITE" id="PS50261"/>
    </source>
</evidence>
<evidence type="ECO:0000256" key="9">
    <source>
        <dbReference type="ARBA" id="ARBA00023180"/>
    </source>
</evidence>
<evidence type="ECO:0000256" key="5">
    <source>
        <dbReference type="ARBA" id="ARBA00022989"/>
    </source>
</evidence>
<organism evidence="14 15">
    <name type="scientific">Varroa destructor</name>
    <name type="common">Honeybee mite</name>
    <dbReference type="NCBI Taxonomy" id="109461"/>
    <lineage>
        <taxon>Eukaryota</taxon>
        <taxon>Metazoa</taxon>
        <taxon>Ecdysozoa</taxon>
        <taxon>Arthropoda</taxon>
        <taxon>Chelicerata</taxon>
        <taxon>Arachnida</taxon>
        <taxon>Acari</taxon>
        <taxon>Parasitiformes</taxon>
        <taxon>Mesostigmata</taxon>
        <taxon>Gamasina</taxon>
        <taxon>Dermanyssoidea</taxon>
        <taxon>Varroidae</taxon>
        <taxon>Varroa</taxon>
    </lineage>
</organism>
<evidence type="ECO:0000313" key="15">
    <source>
        <dbReference type="Proteomes" id="UP000594260"/>
    </source>
</evidence>
<evidence type="ECO:0000256" key="3">
    <source>
        <dbReference type="ARBA" id="ARBA00022475"/>
    </source>
</evidence>